<dbReference type="InParanoid" id="A0A1E7EL66"/>
<accession>A0A1E7EL66</accession>
<feature type="domain" description="Helicase-associated" evidence="1">
    <location>
        <begin position="70"/>
        <end position="130"/>
    </location>
</feature>
<name>A0A1E7EL66_9STRA</name>
<dbReference type="Proteomes" id="UP000095751">
    <property type="component" value="Unassembled WGS sequence"/>
</dbReference>
<dbReference type="PANTHER" id="PTHR33418:SF1">
    <property type="entry name" value="HELICASE-ASSOCIATED DOMAIN-CONTAINING PROTEIN"/>
    <property type="match status" value="1"/>
</dbReference>
<feature type="domain" description="Helicase-associated" evidence="1">
    <location>
        <begin position="4"/>
        <end position="63"/>
    </location>
</feature>
<evidence type="ECO:0000313" key="2">
    <source>
        <dbReference type="EMBL" id="OEU06615.1"/>
    </source>
</evidence>
<dbReference type="Gene3D" id="6.10.140.530">
    <property type="match status" value="4"/>
</dbReference>
<dbReference type="OrthoDB" id="70932at2759"/>
<dbReference type="InterPro" id="IPR005114">
    <property type="entry name" value="Helicase_assoc"/>
</dbReference>
<feature type="non-terminal residue" evidence="2">
    <location>
        <position position="1"/>
    </location>
</feature>
<dbReference type="AlphaFoldDB" id="A0A1E7EL66"/>
<dbReference type="EMBL" id="KV784405">
    <property type="protein sequence ID" value="OEU06615.1"/>
    <property type="molecule type" value="Genomic_DNA"/>
</dbReference>
<protein>
    <submittedName>
        <fullName evidence="2">HA-domain-containing protein</fullName>
    </submittedName>
</protein>
<gene>
    <name evidence="2" type="ORF">FRACYDRAFT_150341</name>
</gene>
<feature type="domain" description="Helicase-associated" evidence="1">
    <location>
        <begin position="138"/>
        <end position="198"/>
    </location>
</feature>
<dbReference type="PANTHER" id="PTHR33418">
    <property type="entry name" value="HELICASE-ASSOCIATED"/>
    <property type="match status" value="1"/>
</dbReference>
<sequence>SNPTWSEMLERFTAYTKKYNSPLVSGKYKNDPQLGRWVSEQRRRYKRDGFNPLQIELLESNDFVWNAIKYEWDENIILLIRYRDKEGHCNVPRDHKEDGKNLGEWLNRQRQNKKKGTLDAIKEKQLEELGIEWNLLKYEWDEKLILLIEYKDREGHCNVPYNHKEGGKNLGIWLGTQRRTKKKGTLDKVKEKQLEELGIEWDALKYEWDENIILLIKFKGREGHCNIPSRHKENGKNLGMWVSTQRKEKKKGTLDTVREKQLEELGI</sequence>
<evidence type="ECO:0000313" key="3">
    <source>
        <dbReference type="Proteomes" id="UP000095751"/>
    </source>
</evidence>
<dbReference type="KEGG" id="fcy:FRACYDRAFT_150341"/>
<keyword evidence="3" id="KW-1185">Reference proteome</keyword>
<organism evidence="2 3">
    <name type="scientific">Fragilariopsis cylindrus CCMP1102</name>
    <dbReference type="NCBI Taxonomy" id="635003"/>
    <lineage>
        <taxon>Eukaryota</taxon>
        <taxon>Sar</taxon>
        <taxon>Stramenopiles</taxon>
        <taxon>Ochrophyta</taxon>
        <taxon>Bacillariophyta</taxon>
        <taxon>Bacillariophyceae</taxon>
        <taxon>Bacillariophycidae</taxon>
        <taxon>Bacillariales</taxon>
        <taxon>Bacillariaceae</taxon>
        <taxon>Fragilariopsis</taxon>
    </lineage>
</organism>
<dbReference type="Pfam" id="PF03457">
    <property type="entry name" value="HA"/>
    <property type="match status" value="4"/>
</dbReference>
<reference evidence="2 3" key="1">
    <citation type="submission" date="2016-09" db="EMBL/GenBank/DDBJ databases">
        <title>Extensive genetic diversity and differential bi-allelic expression allows diatom success in the polar Southern Ocean.</title>
        <authorList>
            <consortium name="DOE Joint Genome Institute"/>
            <person name="Mock T."/>
            <person name="Otillar R.P."/>
            <person name="Strauss J."/>
            <person name="Dupont C."/>
            <person name="Frickenhaus S."/>
            <person name="Maumus F."/>
            <person name="Mcmullan M."/>
            <person name="Sanges R."/>
            <person name="Schmutz J."/>
            <person name="Toseland A."/>
            <person name="Valas R."/>
            <person name="Veluchamy A."/>
            <person name="Ward B.J."/>
            <person name="Allen A."/>
            <person name="Barry K."/>
            <person name="Falciatore A."/>
            <person name="Ferrante M."/>
            <person name="Fortunato A.E."/>
            <person name="Gloeckner G."/>
            <person name="Gruber A."/>
            <person name="Hipkin R."/>
            <person name="Janech M."/>
            <person name="Kroth P."/>
            <person name="Leese F."/>
            <person name="Lindquist E."/>
            <person name="Lyon B.R."/>
            <person name="Martin J."/>
            <person name="Mayer C."/>
            <person name="Parker M."/>
            <person name="Quesneville H."/>
            <person name="Raymond J."/>
            <person name="Uhlig C."/>
            <person name="Valentin K.U."/>
            <person name="Worden A.Z."/>
            <person name="Armbrust E.V."/>
            <person name="Bowler C."/>
            <person name="Green B."/>
            <person name="Moulton V."/>
            <person name="Van Oosterhout C."/>
            <person name="Grigoriev I."/>
        </authorList>
    </citation>
    <scope>NUCLEOTIDE SEQUENCE [LARGE SCALE GENOMIC DNA]</scope>
    <source>
        <strain evidence="2 3">CCMP1102</strain>
    </source>
</reference>
<evidence type="ECO:0000259" key="1">
    <source>
        <dbReference type="Pfam" id="PF03457"/>
    </source>
</evidence>
<feature type="non-terminal residue" evidence="2">
    <location>
        <position position="267"/>
    </location>
</feature>
<proteinExistence type="predicted"/>
<feature type="domain" description="Helicase-associated" evidence="1">
    <location>
        <begin position="206"/>
        <end position="266"/>
    </location>
</feature>